<sequence length="528" mass="56633">MTTMRPPDAVFIQARPDGAFEPAADRGGRWHAGGAVLEYTGTGDARLVAADTVSRLALRWTSGVPERSRVFADAWERTYGDSGWTGIRPDRALPWFWLAHDEFTGTTIGAGVATGPGAWASWTVDVDGVTLWLDARSGQRGLQPGDREVELATVLWLESGSTPFAAQTELTAAMAPQAPVAVGPVVGSNNWYYAYGHGFDADAVVQDARTIVELAGGHPVRPFAVIDAGWGVGDGSADGGPFDRGKGSFRDMSGVADRIRSEGARPGLWYRPLLTRERSPLAHDVPLDLGFPLDPSLPGTLAQVRDDLVRFRGWGYELVKHDFSTFDVTGAFAPAFGARMGSGAITFADRTRTTAEILLDFYRVIADAAGDAVVIGCNTVGHLAAGLVAVNRIGDDTSGKQWERTRRMGVNALAMRLAQHGRFFTADADCVPATPTTPWELNRRFLELVAASGTALFLSLDPASLSPEVRRDVADAVAVALDGGVDGGVEPLDQLYSTTPRRWRVGDEERVVDWSDRMGAEPFVHGVA</sequence>
<proteinExistence type="predicted"/>
<organism evidence="1 2">
    <name type="scientific">Lysobacter korlensis</name>
    <dbReference type="NCBI Taxonomy" id="553636"/>
    <lineage>
        <taxon>Bacteria</taxon>
        <taxon>Pseudomonadati</taxon>
        <taxon>Pseudomonadota</taxon>
        <taxon>Gammaproteobacteria</taxon>
        <taxon>Lysobacterales</taxon>
        <taxon>Lysobacteraceae</taxon>
        <taxon>Lysobacter</taxon>
    </lineage>
</organism>
<name>A0ABV6RSZ3_9GAMM</name>
<evidence type="ECO:0000313" key="2">
    <source>
        <dbReference type="Proteomes" id="UP001589896"/>
    </source>
</evidence>
<comment type="caution">
    <text evidence="1">The sequence shown here is derived from an EMBL/GenBank/DDBJ whole genome shotgun (WGS) entry which is preliminary data.</text>
</comment>
<keyword evidence="2" id="KW-1185">Reference proteome</keyword>
<dbReference type="Gene3D" id="3.20.20.70">
    <property type="entry name" value="Aldolase class I"/>
    <property type="match status" value="1"/>
</dbReference>
<evidence type="ECO:0000313" key="1">
    <source>
        <dbReference type="EMBL" id="MFC0680102.1"/>
    </source>
</evidence>
<accession>A0ABV6RSZ3</accession>
<gene>
    <name evidence="1" type="ORF">ACFFGH_19885</name>
</gene>
<reference evidence="1 2" key="1">
    <citation type="submission" date="2024-09" db="EMBL/GenBank/DDBJ databases">
        <authorList>
            <person name="Sun Q."/>
            <person name="Mori K."/>
        </authorList>
    </citation>
    <scope>NUCLEOTIDE SEQUENCE [LARGE SCALE GENOMIC DNA]</scope>
    <source>
        <strain evidence="1 2">KCTC 23076</strain>
    </source>
</reference>
<protein>
    <recommendedName>
        <fullName evidence="3">Alpha-galactosidase</fullName>
    </recommendedName>
</protein>
<dbReference type="SUPFAM" id="SSF51445">
    <property type="entry name" value="(Trans)glycosidases"/>
    <property type="match status" value="1"/>
</dbReference>
<dbReference type="Proteomes" id="UP001589896">
    <property type="component" value="Unassembled WGS sequence"/>
</dbReference>
<dbReference type="InterPro" id="IPR017853">
    <property type="entry name" value="GH"/>
</dbReference>
<dbReference type="InterPro" id="IPR013785">
    <property type="entry name" value="Aldolase_TIM"/>
</dbReference>
<evidence type="ECO:0008006" key="3">
    <source>
        <dbReference type="Google" id="ProtNLM"/>
    </source>
</evidence>
<dbReference type="EMBL" id="JBHLTG010000005">
    <property type="protein sequence ID" value="MFC0680102.1"/>
    <property type="molecule type" value="Genomic_DNA"/>
</dbReference>
<dbReference type="RefSeq" id="WP_386671542.1">
    <property type="nucleotide sequence ID" value="NZ_JBHLTG010000005.1"/>
</dbReference>